<name>A0A212DBC3_CEREH</name>
<organism evidence="1 2">
    <name type="scientific">Cervus elaphus hippelaphus</name>
    <name type="common">European red deer</name>
    <dbReference type="NCBI Taxonomy" id="46360"/>
    <lineage>
        <taxon>Eukaryota</taxon>
        <taxon>Metazoa</taxon>
        <taxon>Chordata</taxon>
        <taxon>Craniata</taxon>
        <taxon>Vertebrata</taxon>
        <taxon>Euteleostomi</taxon>
        <taxon>Mammalia</taxon>
        <taxon>Eutheria</taxon>
        <taxon>Laurasiatheria</taxon>
        <taxon>Artiodactyla</taxon>
        <taxon>Ruminantia</taxon>
        <taxon>Pecora</taxon>
        <taxon>Cervidae</taxon>
        <taxon>Cervinae</taxon>
        <taxon>Cervus</taxon>
    </lineage>
</organism>
<reference evidence="1 2" key="1">
    <citation type="journal article" date="2018" name="Mol. Genet. Genomics">
        <title>The red deer Cervus elaphus genome CerEla1.0: sequencing, annotating, genes, and chromosomes.</title>
        <authorList>
            <person name="Bana N.A."/>
            <person name="Nyiri A."/>
            <person name="Nagy J."/>
            <person name="Frank K."/>
            <person name="Nagy T."/>
            <person name="Steger V."/>
            <person name="Schiller M."/>
            <person name="Lakatos P."/>
            <person name="Sugar L."/>
            <person name="Horn P."/>
            <person name="Barta E."/>
            <person name="Orosz L."/>
        </authorList>
    </citation>
    <scope>NUCLEOTIDE SEQUENCE [LARGE SCALE GENOMIC DNA]</scope>
    <source>
        <strain evidence="1">Hungarian</strain>
    </source>
</reference>
<dbReference type="Proteomes" id="UP000242450">
    <property type="component" value="Chromosome 5"/>
</dbReference>
<evidence type="ECO:0000313" key="1">
    <source>
        <dbReference type="EMBL" id="OWK15537.1"/>
    </source>
</evidence>
<dbReference type="EMBL" id="MKHE01000005">
    <property type="protein sequence ID" value="OWK15537.1"/>
    <property type="molecule type" value="Genomic_DNA"/>
</dbReference>
<proteinExistence type="predicted"/>
<sequence>MAPRTSSPTARRPRPRGCACAARSSGSCWPRSAWSAWAVWWPPSGDQKKASWS</sequence>
<keyword evidence="2" id="KW-1185">Reference proteome</keyword>
<protein>
    <submittedName>
        <fullName evidence="1">Uncharacterized protein</fullName>
    </submittedName>
</protein>
<dbReference type="AlphaFoldDB" id="A0A212DBC3"/>
<accession>A0A212DBC3</accession>
<gene>
    <name evidence="1" type="ORF">Celaphus_00001634</name>
</gene>
<comment type="caution">
    <text evidence="1">The sequence shown here is derived from an EMBL/GenBank/DDBJ whole genome shotgun (WGS) entry which is preliminary data.</text>
</comment>
<evidence type="ECO:0000313" key="2">
    <source>
        <dbReference type="Proteomes" id="UP000242450"/>
    </source>
</evidence>